<name>A0A0B0NTA4_GOSAR</name>
<sequence length="30" mass="3730">MTCIETWSFFYMCHHDFSQMYWLVIVKGLI</sequence>
<organism evidence="1 2">
    <name type="scientific">Gossypium arboreum</name>
    <name type="common">Tree cotton</name>
    <name type="synonym">Gossypium nanking</name>
    <dbReference type="NCBI Taxonomy" id="29729"/>
    <lineage>
        <taxon>Eukaryota</taxon>
        <taxon>Viridiplantae</taxon>
        <taxon>Streptophyta</taxon>
        <taxon>Embryophyta</taxon>
        <taxon>Tracheophyta</taxon>
        <taxon>Spermatophyta</taxon>
        <taxon>Magnoliopsida</taxon>
        <taxon>eudicotyledons</taxon>
        <taxon>Gunneridae</taxon>
        <taxon>Pentapetalae</taxon>
        <taxon>rosids</taxon>
        <taxon>malvids</taxon>
        <taxon>Malvales</taxon>
        <taxon>Malvaceae</taxon>
        <taxon>Malvoideae</taxon>
        <taxon>Gossypium</taxon>
    </lineage>
</organism>
<proteinExistence type="predicted"/>
<evidence type="ECO:0000313" key="2">
    <source>
        <dbReference type="Proteomes" id="UP000032142"/>
    </source>
</evidence>
<dbReference type="AlphaFoldDB" id="A0A0B0NTA4"/>
<protein>
    <submittedName>
        <fullName evidence="1">Uncharacterized protein</fullName>
    </submittedName>
</protein>
<dbReference type="Proteomes" id="UP000032142">
    <property type="component" value="Unassembled WGS sequence"/>
</dbReference>
<keyword evidence="2" id="KW-1185">Reference proteome</keyword>
<evidence type="ECO:0000313" key="1">
    <source>
        <dbReference type="EMBL" id="KHG15054.1"/>
    </source>
</evidence>
<accession>A0A0B0NTA4</accession>
<gene>
    <name evidence="1" type="ORF">F383_20362</name>
</gene>
<reference evidence="2" key="1">
    <citation type="submission" date="2014-09" db="EMBL/GenBank/DDBJ databases">
        <authorList>
            <person name="Mudge J."/>
            <person name="Ramaraj T."/>
            <person name="Lindquist I.E."/>
            <person name="Bharti A.K."/>
            <person name="Sundararajan A."/>
            <person name="Cameron C.T."/>
            <person name="Woodward J.E."/>
            <person name="May G.D."/>
            <person name="Brubaker C."/>
            <person name="Broadhvest J."/>
            <person name="Wilkins T.A."/>
        </authorList>
    </citation>
    <scope>NUCLEOTIDE SEQUENCE</scope>
    <source>
        <strain evidence="2">cv. AKA8401</strain>
    </source>
</reference>
<dbReference type="EMBL" id="KN402854">
    <property type="protein sequence ID" value="KHG15054.1"/>
    <property type="molecule type" value="Genomic_DNA"/>
</dbReference>